<dbReference type="RefSeq" id="WP_188935593.1">
    <property type="nucleotide sequence ID" value="NZ_BMIA01000003.1"/>
</dbReference>
<evidence type="ECO:0000256" key="3">
    <source>
        <dbReference type="ARBA" id="ARBA00022722"/>
    </source>
</evidence>
<comment type="similarity">
    <text evidence="7">Belongs to the PINc/VapC protein family.</text>
</comment>
<keyword evidence="10" id="KW-1185">Reference proteome</keyword>
<keyword evidence="4" id="KW-0479">Metal-binding</keyword>
<evidence type="ECO:0000313" key="10">
    <source>
        <dbReference type="Proteomes" id="UP000600214"/>
    </source>
</evidence>
<dbReference type="InterPro" id="IPR050556">
    <property type="entry name" value="Type_II_TA_system_RNase"/>
</dbReference>
<reference evidence="10" key="1">
    <citation type="journal article" date="2019" name="Int. J. Syst. Evol. Microbiol.">
        <title>The Global Catalogue of Microorganisms (GCM) 10K type strain sequencing project: providing services to taxonomists for standard genome sequencing and annotation.</title>
        <authorList>
            <consortium name="The Broad Institute Genomics Platform"/>
            <consortium name="The Broad Institute Genome Sequencing Center for Infectious Disease"/>
            <person name="Wu L."/>
            <person name="Ma J."/>
        </authorList>
    </citation>
    <scope>NUCLEOTIDE SEQUENCE [LARGE SCALE GENOMIC DNA]</scope>
    <source>
        <strain evidence="10">CGMCC 1.15288</strain>
    </source>
</reference>
<keyword evidence="3" id="KW-0540">Nuclease</keyword>
<evidence type="ECO:0000256" key="2">
    <source>
        <dbReference type="ARBA" id="ARBA00022649"/>
    </source>
</evidence>
<dbReference type="EMBL" id="BMIA01000003">
    <property type="protein sequence ID" value="GGH43568.1"/>
    <property type="molecule type" value="Genomic_DNA"/>
</dbReference>
<dbReference type="Proteomes" id="UP000600214">
    <property type="component" value="Unassembled WGS sequence"/>
</dbReference>
<dbReference type="InterPro" id="IPR002716">
    <property type="entry name" value="PIN_dom"/>
</dbReference>
<evidence type="ECO:0000313" key="9">
    <source>
        <dbReference type="EMBL" id="GGH43568.1"/>
    </source>
</evidence>
<evidence type="ECO:0000256" key="7">
    <source>
        <dbReference type="ARBA" id="ARBA00038093"/>
    </source>
</evidence>
<keyword evidence="5" id="KW-0378">Hydrolase</keyword>
<evidence type="ECO:0000259" key="8">
    <source>
        <dbReference type="Pfam" id="PF01850"/>
    </source>
</evidence>
<name>A0ABQ1Z1A6_9BACT</name>
<evidence type="ECO:0000256" key="6">
    <source>
        <dbReference type="ARBA" id="ARBA00022842"/>
    </source>
</evidence>
<dbReference type="PANTHER" id="PTHR33653">
    <property type="entry name" value="RIBONUCLEASE VAPC2"/>
    <property type="match status" value="1"/>
</dbReference>
<organism evidence="9 10">
    <name type="scientific">Dyadobacter endophyticus</name>
    <dbReference type="NCBI Taxonomy" id="1749036"/>
    <lineage>
        <taxon>Bacteria</taxon>
        <taxon>Pseudomonadati</taxon>
        <taxon>Bacteroidota</taxon>
        <taxon>Cytophagia</taxon>
        <taxon>Cytophagales</taxon>
        <taxon>Spirosomataceae</taxon>
        <taxon>Dyadobacter</taxon>
    </lineage>
</organism>
<evidence type="ECO:0000256" key="4">
    <source>
        <dbReference type="ARBA" id="ARBA00022723"/>
    </source>
</evidence>
<gene>
    <name evidence="9" type="primary">vapC</name>
    <name evidence="9" type="ORF">GCM10007423_41060</name>
</gene>
<protein>
    <submittedName>
        <fullName evidence="9">Twitching motility protein PilT</fullName>
    </submittedName>
</protein>
<evidence type="ECO:0000256" key="1">
    <source>
        <dbReference type="ARBA" id="ARBA00001946"/>
    </source>
</evidence>
<dbReference type="Pfam" id="PF01850">
    <property type="entry name" value="PIN"/>
    <property type="match status" value="1"/>
</dbReference>
<sequence>MSYLLDTNICIHLFKGHEDLERKIEAVGISSCFLSEITILELMYGVENSASNRREANRENLNWLRAAFAGRILLIGQCFNEYARQKVTLRQAGLPTGEFDLLIGSTAIAHNLTLVTRNTRDFKNLVQLRLENWID</sequence>
<comment type="caution">
    <text evidence="9">The sequence shown here is derived from an EMBL/GenBank/DDBJ whole genome shotgun (WGS) entry which is preliminary data.</text>
</comment>
<accession>A0ABQ1Z1A6</accession>
<dbReference type="InterPro" id="IPR029060">
    <property type="entry name" value="PIN-like_dom_sf"/>
</dbReference>
<evidence type="ECO:0000256" key="5">
    <source>
        <dbReference type="ARBA" id="ARBA00022801"/>
    </source>
</evidence>
<proteinExistence type="inferred from homology"/>
<dbReference type="PANTHER" id="PTHR33653:SF1">
    <property type="entry name" value="RIBONUCLEASE VAPC2"/>
    <property type="match status" value="1"/>
</dbReference>
<dbReference type="SUPFAM" id="SSF88723">
    <property type="entry name" value="PIN domain-like"/>
    <property type="match status" value="1"/>
</dbReference>
<comment type="cofactor">
    <cofactor evidence="1">
        <name>Mg(2+)</name>
        <dbReference type="ChEBI" id="CHEBI:18420"/>
    </cofactor>
</comment>
<dbReference type="Gene3D" id="3.40.50.1010">
    <property type="entry name" value="5'-nuclease"/>
    <property type="match status" value="1"/>
</dbReference>
<keyword evidence="6" id="KW-0460">Magnesium</keyword>
<feature type="domain" description="PIN" evidence="8">
    <location>
        <begin position="3"/>
        <end position="124"/>
    </location>
</feature>
<keyword evidence="2" id="KW-1277">Toxin-antitoxin system</keyword>